<dbReference type="EMBL" id="JAOQAV010000005">
    <property type="protein sequence ID" value="KAJ4194423.1"/>
    <property type="molecule type" value="Genomic_DNA"/>
</dbReference>
<gene>
    <name evidence="3" type="ORF">NW755_003177</name>
</gene>
<dbReference type="GO" id="GO:0003700">
    <property type="term" value="F:DNA-binding transcription factor activity"/>
    <property type="evidence" value="ECO:0007669"/>
    <property type="project" value="InterPro"/>
</dbReference>
<evidence type="ECO:0000256" key="1">
    <source>
        <dbReference type="ARBA" id="ARBA00023242"/>
    </source>
</evidence>
<keyword evidence="1" id="KW-0539">Nucleus</keyword>
<comment type="caution">
    <text evidence="3">The sequence shown here is derived from an EMBL/GenBank/DDBJ whole genome shotgun (WGS) entry which is preliminary data.</text>
</comment>
<dbReference type="CDD" id="cd12148">
    <property type="entry name" value="fungal_TF_MHR"/>
    <property type="match status" value="1"/>
</dbReference>
<reference evidence="3" key="1">
    <citation type="submission" date="2022-09" db="EMBL/GenBank/DDBJ databases">
        <title>Fusarium specimens isolated from Avocado Roots.</title>
        <authorList>
            <person name="Stajich J."/>
            <person name="Roper C."/>
            <person name="Heimlech-Rivalta G."/>
        </authorList>
    </citation>
    <scope>NUCLEOTIDE SEQUENCE</scope>
    <source>
        <strain evidence="3">A02</strain>
    </source>
</reference>
<dbReference type="GO" id="GO:0003677">
    <property type="term" value="F:DNA binding"/>
    <property type="evidence" value="ECO:0007669"/>
    <property type="project" value="InterPro"/>
</dbReference>
<dbReference type="PANTHER" id="PTHR46910:SF5">
    <property type="entry name" value="ZN(II)2CYS6 TRANSCRIPTION FACTOR (EUROFUNG)"/>
    <property type="match status" value="1"/>
</dbReference>
<dbReference type="SMART" id="SM00906">
    <property type="entry name" value="Fungal_trans"/>
    <property type="match status" value="1"/>
</dbReference>
<dbReference type="InterPro" id="IPR007219">
    <property type="entry name" value="XnlR_reg_dom"/>
</dbReference>
<sequence>MASVLNALRGVIDAQKQESDTVENLYPNALPVPPGTSLRKLPMPSTEKAMACLRMAQGRCVLNNKSQTTDTSKDSPLIQILWLMDLQTISEFTTHFIKVCSPGPVTEADLIIFYLASNLSQSLGLHSSVMLDQETTESKNQKTRLFWCIYTTEKMLALRIGRSSTIRENDITVPSLTPEVLNDPFFNHSFFSQAFPVWIGMSTLQGRVYDEIYSPASLAQPASVRTARARALADETKRLMAVEDDLQIKCEDQVSRKLGNVLSQLCFRSERVTSLSMLTLIYRSIPPDKPGASVFCDECIATARQAVKEHEKSVEIFTSTENQSNYFLLYVNW</sequence>
<dbReference type="Pfam" id="PF04082">
    <property type="entry name" value="Fungal_trans"/>
    <property type="match status" value="1"/>
</dbReference>
<dbReference type="Proteomes" id="UP001152087">
    <property type="component" value="Unassembled WGS sequence"/>
</dbReference>
<accession>A0A9W8RGG6</accession>
<feature type="domain" description="Xylanolytic transcriptional activator regulatory" evidence="2">
    <location>
        <begin position="113"/>
        <end position="180"/>
    </location>
</feature>
<organism evidence="3 4">
    <name type="scientific">Fusarium falciforme</name>
    <dbReference type="NCBI Taxonomy" id="195108"/>
    <lineage>
        <taxon>Eukaryota</taxon>
        <taxon>Fungi</taxon>
        <taxon>Dikarya</taxon>
        <taxon>Ascomycota</taxon>
        <taxon>Pezizomycotina</taxon>
        <taxon>Sordariomycetes</taxon>
        <taxon>Hypocreomycetidae</taxon>
        <taxon>Hypocreales</taxon>
        <taxon>Nectriaceae</taxon>
        <taxon>Fusarium</taxon>
        <taxon>Fusarium solani species complex</taxon>
    </lineage>
</organism>
<dbReference type="PANTHER" id="PTHR46910">
    <property type="entry name" value="TRANSCRIPTION FACTOR PDR1"/>
    <property type="match status" value="1"/>
</dbReference>
<protein>
    <recommendedName>
        <fullName evidence="2">Xylanolytic transcriptional activator regulatory domain-containing protein</fullName>
    </recommendedName>
</protein>
<dbReference type="InterPro" id="IPR050987">
    <property type="entry name" value="AtrR-like"/>
</dbReference>
<evidence type="ECO:0000313" key="4">
    <source>
        <dbReference type="Proteomes" id="UP001152087"/>
    </source>
</evidence>
<proteinExistence type="predicted"/>
<name>A0A9W8RGG6_9HYPO</name>
<keyword evidence="4" id="KW-1185">Reference proteome</keyword>
<evidence type="ECO:0000259" key="2">
    <source>
        <dbReference type="SMART" id="SM00906"/>
    </source>
</evidence>
<dbReference type="GO" id="GO:0008270">
    <property type="term" value="F:zinc ion binding"/>
    <property type="evidence" value="ECO:0007669"/>
    <property type="project" value="InterPro"/>
</dbReference>
<evidence type="ECO:0000313" key="3">
    <source>
        <dbReference type="EMBL" id="KAJ4194423.1"/>
    </source>
</evidence>
<dbReference type="GO" id="GO:0006351">
    <property type="term" value="P:DNA-templated transcription"/>
    <property type="evidence" value="ECO:0007669"/>
    <property type="project" value="InterPro"/>
</dbReference>
<dbReference type="AlphaFoldDB" id="A0A9W8RGG6"/>